<dbReference type="EMBL" id="FQ311868">
    <property type="protein sequence ID" value="CBS87343.1"/>
    <property type="molecule type" value="Genomic_DNA"/>
</dbReference>
<dbReference type="STRING" id="862719.AZOLI_2112"/>
<keyword evidence="2" id="KW-1185">Reference proteome</keyword>
<dbReference type="AlphaFoldDB" id="G7Z8L9"/>
<reference evidence="2" key="1">
    <citation type="journal article" date="2011" name="PLoS Genet.">
        <title>Azospirillum genomes reveal transition of bacteria from aquatic to terrestrial environments.</title>
        <authorList>
            <person name="Wisniewski-Dye F."/>
            <person name="Borziak K."/>
            <person name="Khalsa-Moyers G."/>
            <person name="Alexandre G."/>
            <person name="Sukharnikov L.O."/>
            <person name="Wuichet K."/>
            <person name="Hurst G.B."/>
            <person name="McDonald W.H."/>
            <person name="Robertson J.S."/>
            <person name="Barbe V."/>
            <person name="Calteau A."/>
            <person name="Rouy Z."/>
            <person name="Mangenot S."/>
            <person name="Prigent-Combaret C."/>
            <person name="Normand P."/>
            <person name="Boyer M."/>
            <person name="Siguier P."/>
            <person name="Dessaux Y."/>
            <person name="Elmerich C."/>
            <person name="Condemine G."/>
            <person name="Krishnen G."/>
            <person name="Kennedy I."/>
            <person name="Paterson A.H."/>
            <person name="Gonzalez V."/>
            <person name="Mavingui P."/>
            <person name="Zhulin I.B."/>
        </authorList>
    </citation>
    <scope>NUCLEOTIDE SEQUENCE [LARGE SCALE GENOMIC DNA]</scope>
    <source>
        <strain evidence="2">4B</strain>
    </source>
</reference>
<proteinExistence type="predicted"/>
<name>G7Z8L9_AZOL4</name>
<dbReference type="KEGG" id="ali:AZOLI_2112"/>
<organism evidence="1 2">
    <name type="scientific">Azospirillum lipoferum (strain 4B)</name>
    <dbReference type="NCBI Taxonomy" id="862719"/>
    <lineage>
        <taxon>Bacteria</taxon>
        <taxon>Pseudomonadati</taxon>
        <taxon>Pseudomonadota</taxon>
        <taxon>Alphaproteobacteria</taxon>
        <taxon>Rhodospirillales</taxon>
        <taxon>Azospirillaceae</taxon>
        <taxon>Azospirillum</taxon>
    </lineage>
</organism>
<protein>
    <submittedName>
        <fullName evidence="1">Uncharacterized protein</fullName>
    </submittedName>
</protein>
<sequence length="65" mass="7294">MFALRISNKRLRISARRPCCTAVKGAAESAGFDNNGDRLALVTGVRRRVLGKNVLRECVFEFREP</sequence>
<dbReference type="HOGENOM" id="CLU_2840259_0_0_5"/>
<dbReference type="Proteomes" id="UP000005667">
    <property type="component" value="Chromosome"/>
</dbReference>
<evidence type="ECO:0000313" key="2">
    <source>
        <dbReference type="Proteomes" id="UP000005667"/>
    </source>
</evidence>
<accession>G7Z8L9</accession>
<gene>
    <name evidence="1" type="ordered locus">AZOLI_2112</name>
</gene>
<evidence type="ECO:0000313" key="1">
    <source>
        <dbReference type="EMBL" id="CBS87343.1"/>
    </source>
</evidence>